<dbReference type="Gene3D" id="3.30.1330.40">
    <property type="entry name" value="RutC-like"/>
    <property type="match status" value="1"/>
</dbReference>
<dbReference type="PANTHER" id="PTHR11803">
    <property type="entry name" value="2-IMINOBUTANOATE/2-IMINOPROPANOATE DEAMINASE RIDA"/>
    <property type="match status" value="1"/>
</dbReference>
<dbReference type="GO" id="GO:0005829">
    <property type="term" value="C:cytosol"/>
    <property type="evidence" value="ECO:0007669"/>
    <property type="project" value="TreeGrafter"/>
</dbReference>
<name>A0A0H4W9A6_9BACT</name>
<dbReference type="AlphaFoldDB" id="A0A0H4W9A6"/>
<dbReference type="CDD" id="cd00448">
    <property type="entry name" value="YjgF_YER057c_UK114_family"/>
    <property type="match status" value="1"/>
</dbReference>
<organism evidence="2 3">
    <name type="scientific">Rufibacter radiotolerans</name>
    <dbReference type="NCBI Taxonomy" id="1379910"/>
    <lineage>
        <taxon>Bacteria</taxon>
        <taxon>Pseudomonadati</taxon>
        <taxon>Bacteroidota</taxon>
        <taxon>Cytophagia</taxon>
        <taxon>Cytophagales</taxon>
        <taxon>Hymenobacteraceae</taxon>
        <taxon>Rufibacter</taxon>
    </lineage>
</organism>
<gene>
    <name evidence="2" type="ORF">TH63_17470</name>
</gene>
<dbReference type="STRING" id="1379910.TH63_17470"/>
<dbReference type="PATRIC" id="fig|1379910.4.peg.3807"/>
<dbReference type="PANTHER" id="PTHR11803:SF58">
    <property type="entry name" value="PROTEIN HMF1-RELATED"/>
    <property type="match status" value="1"/>
</dbReference>
<dbReference type="InterPro" id="IPR006056">
    <property type="entry name" value="RidA"/>
</dbReference>
<dbReference type="GO" id="GO:0019239">
    <property type="term" value="F:deaminase activity"/>
    <property type="evidence" value="ECO:0007669"/>
    <property type="project" value="TreeGrafter"/>
</dbReference>
<sequence>MATNLIESKSAPAPIGPYSQAVMAGNTLYVSGQIPLDQATGNLVQGDIQSETHQVMKNLQYILEEAGMDFSHVVKCSIFVKDLGNFGAINETYGSYFTSNPPARETVEVSRLPKDVNVEISCIAVKW</sequence>
<dbReference type="Pfam" id="PF01042">
    <property type="entry name" value="Ribonuc_L-PSP"/>
    <property type="match status" value="1"/>
</dbReference>
<dbReference type="FunFam" id="3.30.1330.40:FF:000001">
    <property type="entry name" value="L-PSP family endoribonuclease"/>
    <property type="match status" value="1"/>
</dbReference>
<accession>A0A0H4W9A6</accession>
<dbReference type="Proteomes" id="UP000036458">
    <property type="component" value="Chromosome"/>
</dbReference>
<dbReference type="KEGG" id="ruf:TH63_17470"/>
<proteinExistence type="inferred from homology"/>
<evidence type="ECO:0000256" key="1">
    <source>
        <dbReference type="ARBA" id="ARBA00010552"/>
    </source>
</evidence>
<evidence type="ECO:0000313" key="2">
    <source>
        <dbReference type="EMBL" id="AKQ47026.1"/>
    </source>
</evidence>
<dbReference type="OrthoDB" id="9803101at2"/>
<keyword evidence="3" id="KW-1185">Reference proteome</keyword>
<comment type="similarity">
    <text evidence="1">Belongs to the RutC family.</text>
</comment>
<dbReference type="EMBL" id="CP010777">
    <property type="protein sequence ID" value="AKQ47026.1"/>
    <property type="molecule type" value="Genomic_DNA"/>
</dbReference>
<dbReference type="NCBIfam" id="TIGR00004">
    <property type="entry name" value="Rid family detoxifying hydrolase"/>
    <property type="match status" value="1"/>
</dbReference>
<dbReference type="InterPro" id="IPR006175">
    <property type="entry name" value="YjgF/YER057c/UK114"/>
</dbReference>
<dbReference type="RefSeq" id="WP_048922080.1">
    <property type="nucleotide sequence ID" value="NZ_CP010777.1"/>
</dbReference>
<protein>
    <submittedName>
        <fullName evidence="2">DfrA</fullName>
    </submittedName>
</protein>
<dbReference type="InterPro" id="IPR035959">
    <property type="entry name" value="RutC-like_sf"/>
</dbReference>
<dbReference type="SUPFAM" id="SSF55298">
    <property type="entry name" value="YjgF-like"/>
    <property type="match status" value="1"/>
</dbReference>
<reference evidence="2 3" key="1">
    <citation type="submission" date="2015-01" db="EMBL/GenBank/DDBJ databases">
        <title>Rufibacter sp./DG31D/ whole genome sequencing.</title>
        <authorList>
            <person name="Kim M.K."/>
            <person name="Srinivasan S."/>
            <person name="Lee J.-J."/>
        </authorList>
    </citation>
    <scope>NUCLEOTIDE SEQUENCE [LARGE SCALE GENOMIC DNA]</scope>
    <source>
        <strain evidence="2 3">DG31D</strain>
    </source>
</reference>
<evidence type="ECO:0000313" key="3">
    <source>
        <dbReference type="Proteomes" id="UP000036458"/>
    </source>
</evidence>